<dbReference type="PANTHER" id="PTHR30386">
    <property type="entry name" value="MEMBRANE FUSION SUBUNIT OF EMRAB-TOLC MULTIDRUG EFFLUX PUMP"/>
    <property type="match status" value="1"/>
</dbReference>
<evidence type="ECO:0000259" key="2">
    <source>
        <dbReference type="Pfam" id="PF26002"/>
    </source>
</evidence>
<keyword evidence="1" id="KW-0472">Membrane</keyword>
<evidence type="ECO:0000256" key="1">
    <source>
        <dbReference type="SAM" id="Phobius"/>
    </source>
</evidence>
<protein>
    <submittedName>
        <fullName evidence="3">HlyD family efflux transporter periplasmic adaptor subunit</fullName>
    </submittedName>
</protein>
<dbReference type="Proteomes" id="UP000315540">
    <property type="component" value="Unassembled WGS sequence"/>
</dbReference>
<proteinExistence type="predicted"/>
<dbReference type="AlphaFoldDB" id="A0A504JAN2"/>
<gene>
    <name evidence="3" type="ORF">FHK87_10365</name>
</gene>
<organism evidence="3 4">
    <name type="scientific">Aquimarina algicola</name>
    <dbReference type="NCBI Taxonomy" id="2589995"/>
    <lineage>
        <taxon>Bacteria</taxon>
        <taxon>Pseudomonadati</taxon>
        <taxon>Bacteroidota</taxon>
        <taxon>Flavobacteriia</taxon>
        <taxon>Flavobacteriales</taxon>
        <taxon>Flavobacteriaceae</taxon>
        <taxon>Aquimarina</taxon>
    </lineage>
</organism>
<keyword evidence="1" id="KW-0812">Transmembrane</keyword>
<keyword evidence="1" id="KW-1133">Transmembrane helix</keyword>
<comment type="caution">
    <text evidence="3">The sequence shown here is derived from an EMBL/GenBank/DDBJ whole genome shotgun (WGS) entry which is preliminary data.</text>
</comment>
<feature type="transmembrane region" description="Helical" evidence="1">
    <location>
        <begin position="27"/>
        <end position="46"/>
    </location>
</feature>
<dbReference type="Gene3D" id="2.40.30.170">
    <property type="match status" value="1"/>
</dbReference>
<dbReference type="InterPro" id="IPR058982">
    <property type="entry name" value="Beta-barrel_AprE"/>
</dbReference>
<dbReference type="RefSeq" id="WP_140592606.1">
    <property type="nucleotide sequence ID" value="NZ_VFWZ01000002.1"/>
</dbReference>
<feature type="domain" description="AprE-like beta-barrel" evidence="2">
    <location>
        <begin position="272"/>
        <end position="359"/>
    </location>
</feature>
<reference evidence="3 4" key="1">
    <citation type="submission" date="2019-06" db="EMBL/GenBank/DDBJ databases">
        <authorList>
            <person name="Meng X."/>
        </authorList>
    </citation>
    <scope>NUCLEOTIDE SEQUENCE [LARGE SCALE GENOMIC DNA]</scope>
    <source>
        <strain evidence="3 4">M625</strain>
    </source>
</reference>
<dbReference type="EMBL" id="VFWZ01000002">
    <property type="protein sequence ID" value="TPN87967.1"/>
    <property type="molecule type" value="Genomic_DNA"/>
</dbReference>
<sequence>MKQLFPKEIIEHTVEVHQFTHTSKSKIIYGTILFTVVVVLLGLPFIKINIYTTAKGMLKPSKERIMITPLQSGKVIFAVIQDNQKVAKGDTLLMTSTIAIDAQIQRSTLQTQEINTFITDCKYLSTTMYPKLHQVRSAKYKKETLYFYQKLRILKNRVQKTKNDYLRNKKLYQKGVIAKVEYENTLFEYQLASSNVSQYKKEQKNNWQAALTDYNTTLREQKSNLSQLQQSQKEQMIIAPIDGILKNVTGIAPGSFITAGTKLAEISPDTRLVAECYLSPSDIGLISKNKTVNFQVDAFNYNQWGLATGQILEISKDIDMIDNQPVFKVKCQVDQNFLQLKNGFKGNFNKGMTLNARFQLTERTLYDLLYDKVDDWLNPSSPNRDEVVSR</sequence>
<evidence type="ECO:0000313" key="4">
    <source>
        <dbReference type="Proteomes" id="UP000315540"/>
    </source>
</evidence>
<evidence type="ECO:0000313" key="3">
    <source>
        <dbReference type="EMBL" id="TPN87967.1"/>
    </source>
</evidence>
<name>A0A504JAN2_9FLAO</name>
<dbReference type="OrthoDB" id="594147at2"/>
<accession>A0A504JAN2</accession>
<dbReference type="Pfam" id="PF26002">
    <property type="entry name" value="Beta-barrel_AprE"/>
    <property type="match status" value="1"/>
</dbReference>
<dbReference type="PANTHER" id="PTHR30386:SF27">
    <property type="entry name" value="MEMBRANE FUSION PROTEIN (MFP) FAMILY PROTEIN"/>
    <property type="match status" value="1"/>
</dbReference>
<dbReference type="InterPro" id="IPR050739">
    <property type="entry name" value="MFP"/>
</dbReference>
<keyword evidence="4" id="KW-1185">Reference proteome</keyword>